<dbReference type="EC" id="2.10.1.1" evidence="1"/>
<evidence type="ECO:0000256" key="1">
    <source>
        <dbReference type="RuleBase" id="RU365090"/>
    </source>
</evidence>
<accession>A0A9D1S0H9</accession>
<keyword evidence="1" id="KW-0460">Magnesium</keyword>
<evidence type="ECO:0000259" key="2">
    <source>
        <dbReference type="Pfam" id="PF03453"/>
    </source>
</evidence>
<dbReference type="InterPro" id="IPR005110">
    <property type="entry name" value="MoeA_linker/N"/>
</dbReference>
<comment type="caution">
    <text evidence="3">The sequence shown here is derived from an EMBL/GenBank/DDBJ whole genome shotgun (WGS) entry which is preliminary data.</text>
</comment>
<evidence type="ECO:0000313" key="4">
    <source>
        <dbReference type="Proteomes" id="UP000824151"/>
    </source>
</evidence>
<comment type="pathway">
    <text evidence="1">Cofactor biosynthesis; molybdopterin biosynthesis.</text>
</comment>
<dbReference type="InterPro" id="IPR038987">
    <property type="entry name" value="MoeA-like"/>
</dbReference>
<comment type="similarity">
    <text evidence="1">Belongs to the MoeA family.</text>
</comment>
<dbReference type="InterPro" id="IPR036135">
    <property type="entry name" value="MoeA_linker/N_sf"/>
</dbReference>
<dbReference type="GO" id="GO:0005829">
    <property type="term" value="C:cytosol"/>
    <property type="evidence" value="ECO:0007669"/>
    <property type="project" value="TreeGrafter"/>
</dbReference>
<dbReference type="PANTHER" id="PTHR10192">
    <property type="entry name" value="MOLYBDOPTERIN BIOSYNTHESIS PROTEIN"/>
    <property type="match status" value="1"/>
</dbReference>
<reference evidence="3" key="2">
    <citation type="submission" date="2021-04" db="EMBL/GenBank/DDBJ databases">
        <authorList>
            <person name="Gilroy R."/>
        </authorList>
    </citation>
    <scope>NUCLEOTIDE SEQUENCE</scope>
    <source>
        <strain evidence="3">ChiHejej3B27-3195</strain>
    </source>
</reference>
<comment type="cofactor">
    <cofactor evidence="1">
        <name>Mg(2+)</name>
        <dbReference type="ChEBI" id="CHEBI:18420"/>
    </cofactor>
</comment>
<dbReference type="Pfam" id="PF03453">
    <property type="entry name" value="MoeA_N"/>
    <property type="match status" value="1"/>
</dbReference>
<dbReference type="SUPFAM" id="SSF63882">
    <property type="entry name" value="MoeA N-terminal region -like"/>
    <property type="match status" value="1"/>
</dbReference>
<proteinExistence type="inferred from homology"/>
<dbReference type="PANTHER" id="PTHR10192:SF5">
    <property type="entry name" value="GEPHYRIN"/>
    <property type="match status" value="1"/>
</dbReference>
<keyword evidence="1" id="KW-0500">Molybdenum</keyword>
<protein>
    <recommendedName>
        <fullName evidence="1">Molybdopterin molybdenumtransferase</fullName>
        <ecNumber evidence="1">2.10.1.1</ecNumber>
    </recommendedName>
</protein>
<name>A0A9D1S0H9_9MICC</name>
<keyword evidence="1" id="KW-0479">Metal-binding</keyword>
<sequence length="172" mass="17354">MVVSAAARASVEDHVARLRCVLAQALGTLDHDRVPVAPGAAAGRIAAARVSAAADLPGVDNSQMDGFALRASDVRPGADITVAGLIAAGSPPRSLEPGEALGIMTGAPLPAGADCVVPVERTSWGRFEEESPDAVSGSRITISAEAQLAPGTFIRPRGSDVVRGDVVVEPGT</sequence>
<dbReference type="AlphaFoldDB" id="A0A9D1S0H9"/>
<dbReference type="Gene3D" id="3.90.105.10">
    <property type="entry name" value="Molybdopterin biosynthesis moea protein, domain 2"/>
    <property type="match status" value="1"/>
</dbReference>
<dbReference type="GO" id="GO:0046872">
    <property type="term" value="F:metal ion binding"/>
    <property type="evidence" value="ECO:0007669"/>
    <property type="project" value="UniProtKB-UniRule"/>
</dbReference>
<dbReference type="GO" id="GO:0006777">
    <property type="term" value="P:Mo-molybdopterin cofactor biosynthetic process"/>
    <property type="evidence" value="ECO:0007669"/>
    <property type="project" value="UniProtKB-UniRule"/>
</dbReference>
<comment type="function">
    <text evidence="1">Catalyzes the insertion of molybdate into adenylated molybdopterin with the concomitant release of AMP.</text>
</comment>
<evidence type="ECO:0000313" key="3">
    <source>
        <dbReference type="EMBL" id="HIW99179.1"/>
    </source>
</evidence>
<dbReference type="EMBL" id="DXGD01000124">
    <property type="protein sequence ID" value="HIW99179.1"/>
    <property type="molecule type" value="Genomic_DNA"/>
</dbReference>
<dbReference type="GO" id="GO:0061599">
    <property type="term" value="F:molybdopterin molybdotransferase activity"/>
    <property type="evidence" value="ECO:0007669"/>
    <property type="project" value="UniProtKB-UniRule"/>
</dbReference>
<keyword evidence="1" id="KW-0501">Molybdenum cofactor biosynthesis</keyword>
<keyword evidence="1" id="KW-0808">Transferase</keyword>
<gene>
    <name evidence="3" type="ORF">H9871_03450</name>
</gene>
<reference evidence="3" key="1">
    <citation type="journal article" date="2021" name="PeerJ">
        <title>Extensive microbial diversity within the chicken gut microbiome revealed by metagenomics and culture.</title>
        <authorList>
            <person name="Gilroy R."/>
            <person name="Ravi A."/>
            <person name="Getino M."/>
            <person name="Pursley I."/>
            <person name="Horton D.L."/>
            <person name="Alikhan N.F."/>
            <person name="Baker D."/>
            <person name="Gharbi K."/>
            <person name="Hall N."/>
            <person name="Watson M."/>
            <person name="Adriaenssens E.M."/>
            <person name="Foster-Nyarko E."/>
            <person name="Jarju S."/>
            <person name="Secka A."/>
            <person name="Antonio M."/>
            <person name="Oren A."/>
            <person name="Chaudhuri R.R."/>
            <person name="La Ragione R."/>
            <person name="Hildebrand F."/>
            <person name="Pallen M.J."/>
        </authorList>
    </citation>
    <scope>NUCLEOTIDE SEQUENCE</scope>
    <source>
        <strain evidence="3">ChiHejej3B27-3195</strain>
    </source>
</reference>
<feature type="domain" description="MoeA N-terminal and linker" evidence="2">
    <location>
        <begin position="10"/>
        <end position="172"/>
    </location>
</feature>
<organism evidence="3 4">
    <name type="scientific">Candidatus Nesterenkonia stercoripullorum</name>
    <dbReference type="NCBI Taxonomy" id="2838701"/>
    <lineage>
        <taxon>Bacteria</taxon>
        <taxon>Bacillati</taxon>
        <taxon>Actinomycetota</taxon>
        <taxon>Actinomycetes</taxon>
        <taxon>Micrococcales</taxon>
        <taxon>Micrococcaceae</taxon>
        <taxon>Nesterenkonia</taxon>
    </lineage>
</organism>
<dbReference type="Proteomes" id="UP000824151">
    <property type="component" value="Unassembled WGS sequence"/>
</dbReference>
<comment type="catalytic activity">
    <reaction evidence="1">
        <text>adenylyl-molybdopterin + molybdate = Mo-molybdopterin + AMP + H(+)</text>
        <dbReference type="Rhea" id="RHEA:35047"/>
        <dbReference type="ChEBI" id="CHEBI:15378"/>
        <dbReference type="ChEBI" id="CHEBI:36264"/>
        <dbReference type="ChEBI" id="CHEBI:62727"/>
        <dbReference type="ChEBI" id="CHEBI:71302"/>
        <dbReference type="ChEBI" id="CHEBI:456215"/>
    </reaction>
</comment>
<dbReference type="Gene3D" id="2.170.190.11">
    <property type="entry name" value="Molybdopterin biosynthesis moea protein, domain 3"/>
    <property type="match status" value="1"/>
</dbReference>
<feature type="non-terminal residue" evidence="3">
    <location>
        <position position="172"/>
    </location>
</feature>